<feature type="domain" description="HTH tetR-type" evidence="3">
    <location>
        <begin position="10"/>
        <end position="70"/>
    </location>
</feature>
<dbReference type="PANTHER" id="PTHR30055">
    <property type="entry name" value="HTH-TYPE TRANSCRIPTIONAL REGULATOR RUTR"/>
    <property type="match status" value="1"/>
</dbReference>
<dbReference type="InterPro" id="IPR023772">
    <property type="entry name" value="DNA-bd_HTH_TetR-type_CS"/>
</dbReference>
<dbReference type="InterPro" id="IPR050109">
    <property type="entry name" value="HTH-type_TetR-like_transc_reg"/>
</dbReference>
<dbReference type="SUPFAM" id="SSF48498">
    <property type="entry name" value="Tetracyclin repressor-like, C-terminal domain"/>
    <property type="match status" value="1"/>
</dbReference>
<evidence type="ECO:0000256" key="1">
    <source>
        <dbReference type="ARBA" id="ARBA00023125"/>
    </source>
</evidence>
<dbReference type="SUPFAM" id="SSF46689">
    <property type="entry name" value="Homeodomain-like"/>
    <property type="match status" value="1"/>
</dbReference>
<accession>A0A6L9U9L0</accession>
<dbReference type="RefSeq" id="WP_163990208.1">
    <property type="nucleotide sequence ID" value="NZ_WUEY01000013.1"/>
</dbReference>
<dbReference type="Pfam" id="PF00440">
    <property type="entry name" value="TetR_N"/>
    <property type="match status" value="1"/>
</dbReference>
<keyword evidence="1 2" id="KW-0238">DNA-binding</keyword>
<dbReference type="PRINTS" id="PR00455">
    <property type="entry name" value="HTHTETR"/>
</dbReference>
<reference evidence="4 5" key="1">
    <citation type="submission" date="2019-12" db="EMBL/GenBank/DDBJ databases">
        <title>Rhizobium genotypes associated with high levels of biological nitrogen fixation by grain legumes in a temperate-maritime cropping system.</title>
        <authorList>
            <person name="Maluk M."/>
            <person name="Francesc Ferrando Molina F."/>
            <person name="Lopez Del Egido L."/>
            <person name="Lafos M."/>
            <person name="Langarica-Fuentes A."/>
            <person name="Gebre Yohannes G."/>
            <person name="Young M.W."/>
            <person name="Martin P."/>
            <person name="Gantlett R."/>
            <person name="Kenicer G."/>
            <person name="Hawes C."/>
            <person name="Begg G.S."/>
            <person name="Quilliam R.S."/>
            <person name="Squire G.R."/>
            <person name="Poole P.S."/>
            <person name="Young P.W."/>
            <person name="Iannetta P.M."/>
            <person name="James E.K."/>
        </authorList>
    </citation>
    <scope>NUCLEOTIDE SEQUENCE [LARGE SCALE GENOMIC DNA]</scope>
    <source>
        <strain evidence="4 5">JHI1118</strain>
    </source>
</reference>
<proteinExistence type="predicted"/>
<name>A0A6L9U9L0_9HYPH</name>
<dbReference type="GO" id="GO:0000976">
    <property type="term" value="F:transcription cis-regulatory region binding"/>
    <property type="evidence" value="ECO:0007669"/>
    <property type="project" value="TreeGrafter"/>
</dbReference>
<organism evidence="4 5">
    <name type="scientific">Rhizobium lusitanum</name>
    <dbReference type="NCBI Taxonomy" id="293958"/>
    <lineage>
        <taxon>Bacteria</taxon>
        <taxon>Pseudomonadati</taxon>
        <taxon>Pseudomonadota</taxon>
        <taxon>Alphaproteobacteria</taxon>
        <taxon>Hyphomicrobiales</taxon>
        <taxon>Rhizobiaceae</taxon>
        <taxon>Rhizobium/Agrobacterium group</taxon>
        <taxon>Rhizobium</taxon>
    </lineage>
</organism>
<evidence type="ECO:0000313" key="4">
    <source>
        <dbReference type="EMBL" id="NEI72613.1"/>
    </source>
</evidence>
<evidence type="ECO:0000256" key="2">
    <source>
        <dbReference type="PROSITE-ProRule" id="PRU00335"/>
    </source>
</evidence>
<evidence type="ECO:0000313" key="5">
    <source>
        <dbReference type="Proteomes" id="UP000483035"/>
    </source>
</evidence>
<dbReference type="InterPro" id="IPR036271">
    <property type="entry name" value="Tet_transcr_reg_TetR-rel_C_sf"/>
</dbReference>
<protein>
    <submittedName>
        <fullName evidence="4">TetR family transcriptional regulator</fullName>
    </submittedName>
</protein>
<evidence type="ECO:0000259" key="3">
    <source>
        <dbReference type="PROSITE" id="PS50977"/>
    </source>
</evidence>
<dbReference type="AlphaFoldDB" id="A0A6L9U9L0"/>
<gene>
    <name evidence="4" type="ORF">GR212_23925</name>
</gene>
<dbReference type="PROSITE" id="PS01081">
    <property type="entry name" value="HTH_TETR_1"/>
    <property type="match status" value="1"/>
</dbReference>
<dbReference type="Gene3D" id="1.10.357.10">
    <property type="entry name" value="Tetracycline Repressor, domain 2"/>
    <property type="match status" value="1"/>
</dbReference>
<dbReference type="GO" id="GO:0003700">
    <property type="term" value="F:DNA-binding transcription factor activity"/>
    <property type="evidence" value="ECO:0007669"/>
    <property type="project" value="TreeGrafter"/>
</dbReference>
<sequence length="200" mass="22013">MPKISDEKRAARRAQILEAAWGCFQKEGLHATTMDDIIRASGLSAGAVYSYFPSKDQLIMAAVTASLSGLTSLVEPLLRAEPALAPPELVRRITDTIDRFTTRDGYDLKRIALLGWSEAQRSEPLKATMKSFYFDFRSELASAVARWRRHKSDTTGNPESDVAATLLSLVLGYVVQSAILDDVEPEGVTRGLERLTQPKG</sequence>
<dbReference type="Proteomes" id="UP000483035">
    <property type="component" value="Unassembled WGS sequence"/>
</dbReference>
<dbReference type="InterPro" id="IPR001647">
    <property type="entry name" value="HTH_TetR"/>
</dbReference>
<dbReference type="InterPro" id="IPR009057">
    <property type="entry name" value="Homeodomain-like_sf"/>
</dbReference>
<dbReference type="PANTHER" id="PTHR30055:SF229">
    <property type="entry name" value="HTH-TYPE TRANSCRIPTIONAL REPRESSOR RV1474C"/>
    <property type="match status" value="1"/>
</dbReference>
<comment type="caution">
    <text evidence="4">The sequence shown here is derived from an EMBL/GenBank/DDBJ whole genome shotgun (WGS) entry which is preliminary data.</text>
</comment>
<feature type="DNA-binding region" description="H-T-H motif" evidence="2">
    <location>
        <begin position="33"/>
        <end position="52"/>
    </location>
</feature>
<dbReference type="PROSITE" id="PS50977">
    <property type="entry name" value="HTH_TETR_2"/>
    <property type="match status" value="1"/>
</dbReference>
<dbReference type="EMBL" id="WUEY01000013">
    <property type="protein sequence ID" value="NEI72613.1"/>
    <property type="molecule type" value="Genomic_DNA"/>
</dbReference>